<dbReference type="KEGG" id="orp:MOP44_03980"/>
<accession>A0A9J7BTN3</accession>
<dbReference type="AlphaFoldDB" id="A0A9J7BTN3"/>
<dbReference type="PANTHER" id="PTHR10098">
    <property type="entry name" value="RAPSYN-RELATED"/>
    <property type="match status" value="1"/>
</dbReference>
<dbReference type="Pfam" id="PF12770">
    <property type="entry name" value="CHAT"/>
    <property type="match status" value="1"/>
</dbReference>
<evidence type="ECO:0000313" key="2">
    <source>
        <dbReference type="EMBL" id="UWZ85106.1"/>
    </source>
</evidence>
<dbReference type="Proteomes" id="UP001059380">
    <property type="component" value="Chromosome"/>
</dbReference>
<gene>
    <name evidence="2" type="ORF">MOP44_03980</name>
</gene>
<sequence>MKVTRLRLIALSIALIAIVVAGVRGARSVGAKVDDRDPDSLLKYADSLSWNNNWIKAEPYYHQAELLFAKQHRDSKALYAHVSQIPPNSESSSLTATIFGLTNDLALPAAADPETRLRILTIRGMLETNYDAASARSTWAQVTDLARRRGHLQLAMRATGEQGIAAFILGDTDVAKKDVLEAWTSAKVLRDPAASVRYASVYGDGLVELRRYNEALTPLNEAIKIAKNHPDIAYPSIAVNSKIDALRGLRRYTEALALSADALAHLQNANLKGHEFQIYMTRAEVYEALNQWSQAVADCNRSLADARILSYWRGITEAGGFLALAYEHQGQLPDALKAINEAIDANTHIPDELYFVPRNLAIKAEITQKLGNAKESDELYRKSAALIDAMLAHAPTQNVQRLELAEMGFVYSGYFASLSAQKKYDEAFRVLEQVRGRVEAESLQHHATIPPHAPTQEELRLTRLNLALIDTDDPRERAQLTDAIYHAELNLDSSSLEGRTATRPITLAQLQHDLSDDDLIVEYVVAEPQSQALAITKSTVRPYTLPDQATLEADAGRYRRELRAQGVDPALGQKLFNELLGPVAELHEKSHLILIPDGSLHLLPFSALVDNGKYLLQTHEVSVTPSSTVLHILKERTSEQADESLPYVGVAAWTQTADSRNFITRAISGPERSELTPLPDSKREVQSIGTTLPKPSTILLGDDATKTRFESLPLARFNVLHLALHGYTDVDYPDRSALVFAPNPNQSDDGLLQVRDIRKMHLNAKLVTLSACNTGVGPVGEAGVANLVNAFIEAGADSVVSTLWELEDHSTSRMMTDFYHHVAMHEPEAEALRDAQLGLIKANSPPYYWASFQLVGNPDTTL</sequence>
<reference evidence="2" key="1">
    <citation type="submission" date="2021-04" db="EMBL/GenBank/DDBJ databases">
        <title>Phylogenetic analysis of Acidobacteriaceae.</title>
        <authorList>
            <person name="Qiu L."/>
            <person name="Zhang Q."/>
        </authorList>
    </citation>
    <scope>NUCLEOTIDE SEQUENCE</scope>
    <source>
        <strain evidence="2">DSM 25168</strain>
    </source>
</reference>
<feature type="domain" description="CHAT" evidence="1">
    <location>
        <begin position="570"/>
        <end position="857"/>
    </location>
</feature>
<dbReference type="SUPFAM" id="SSF48452">
    <property type="entry name" value="TPR-like"/>
    <property type="match status" value="1"/>
</dbReference>
<dbReference type="RefSeq" id="WP_260794620.1">
    <property type="nucleotide sequence ID" value="NZ_CP093313.1"/>
</dbReference>
<dbReference type="InterPro" id="IPR019734">
    <property type="entry name" value="TPR_rpt"/>
</dbReference>
<dbReference type="InterPro" id="IPR024983">
    <property type="entry name" value="CHAT_dom"/>
</dbReference>
<evidence type="ECO:0000259" key="1">
    <source>
        <dbReference type="Pfam" id="PF12770"/>
    </source>
</evidence>
<dbReference type="InterPro" id="IPR011990">
    <property type="entry name" value="TPR-like_helical_dom_sf"/>
</dbReference>
<keyword evidence="3" id="KW-1185">Reference proteome</keyword>
<evidence type="ECO:0000313" key="3">
    <source>
        <dbReference type="Proteomes" id="UP001059380"/>
    </source>
</evidence>
<organism evidence="2 3">
    <name type="scientific">Occallatibacter riparius</name>
    <dbReference type="NCBI Taxonomy" id="1002689"/>
    <lineage>
        <taxon>Bacteria</taxon>
        <taxon>Pseudomonadati</taxon>
        <taxon>Acidobacteriota</taxon>
        <taxon>Terriglobia</taxon>
        <taxon>Terriglobales</taxon>
        <taxon>Acidobacteriaceae</taxon>
        <taxon>Occallatibacter</taxon>
    </lineage>
</organism>
<proteinExistence type="predicted"/>
<dbReference type="SMART" id="SM00028">
    <property type="entry name" value="TPR"/>
    <property type="match status" value="3"/>
</dbReference>
<dbReference type="EMBL" id="CP093313">
    <property type="protein sequence ID" value="UWZ85106.1"/>
    <property type="molecule type" value="Genomic_DNA"/>
</dbReference>
<name>A0A9J7BTN3_9BACT</name>
<protein>
    <submittedName>
        <fullName evidence="2">CHAT domain-containing protein</fullName>
    </submittedName>
</protein>
<dbReference type="PANTHER" id="PTHR10098:SF112">
    <property type="entry name" value="SLR0380 PROTEIN"/>
    <property type="match status" value="1"/>
</dbReference>
<dbReference type="Gene3D" id="1.25.40.10">
    <property type="entry name" value="Tetratricopeptide repeat domain"/>
    <property type="match status" value="2"/>
</dbReference>